<sequence length="165" mass="19253">MYRDWNKRAQAASGNLKWYRLQELVAYIHGLREYIINSIGKRSEAYTYKLQPVSCPATRISRFPENEMYVCEGVGDWCRQIDQLLLLVSILLHPNKLDREYFNLKTKGDAEMAFLDSVSRLLHEVEALNNVIDRSTFESRYNLKWINNGQPSSPPPKSHESIEED</sequence>
<dbReference type="Proteomes" id="UP001234581">
    <property type="component" value="Unassembled WGS sequence"/>
</dbReference>
<protein>
    <submittedName>
        <fullName evidence="1">Uncharacterized protein</fullName>
    </submittedName>
</protein>
<proteinExistence type="predicted"/>
<gene>
    <name evidence="1" type="ORF">O0I10_000266</name>
</gene>
<comment type="caution">
    <text evidence="1">The sequence shown here is derived from an EMBL/GenBank/DDBJ whole genome shotgun (WGS) entry which is preliminary data.</text>
</comment>
<dbReference type="InterPro" id="IPR001337">
    <property type="entry name" value="TMV-like_coat"/>
</dbReference>
<reference evidence="1 2" key="1">
    <citation type="submission" date="2023-03" db="EMBL/GenBank/DDBJ databases">
        <title>Genome sequence of Lichtheimia ornata CBS 291.66.</title>
        <authorList>
            <person name="Mohabir J.T."/>
            <person name="Shea T.P."/>
            <person name="Kurbessoian T."/>
            <person name="Berby B."/>
            <person name="Fontaine J."/>
            <person name="Livny J."/>
            <person name="Gnirke A."/>
            <person name="Stajich J.E."/>
            <person name="Cuomo C.A."/>
        </authorList>
    </citation>
    <scope>NUCLEOTIDE SEQUENCE [LARGE SCALE GENOMIC DNA]</scope>
    <source>
        <strain evidence="1">CBS 291.66</strain>
    </source>
</reference>
<organism evidence="1 2">
    <name type="scientific">Lichtheimia ornata</name>
    <dbReference type="NCBI Taxonomy" id="688661"/>
    <lineage>
        <taxon>Eukaryota</taxon>
        <taxon>Fungi</taxon>
        <taxon>Fungi incertae sedis</taxon>
        <taxon>Mucoromycota</taxon>
        <taxon>Mucoromycotina</taxon>
        <taxon>Mucoromycetes</taxon>
        <taxon>Mucorales</taxon>
        <taxon>Lichtheimiaceae</taxon>
        <taxon>Lichtheimia</taxon>
    </lineage>
</organism>
<evidence type="ECO:0000313" key="2">
    <source>
        <dbReference type="Proteomes" id="UP001234581"/>
    </source>
</evidence>
<dbReference type="GeneID" id="83207688"/>
<dbReference type="Gene3D" id="1.20.120.70">
    <property type="entry name" value="Tobacco mosaic virus-like, coat protein"/>
    <property type="match status" value="1"/>
</dbReference>
<name>A0AAD8DJ91_9FUNG</name>
<dbReference type="GO" id="GO:0005198">
    <property type="term" value="F:structural molecule activity"/>
    <property type="evidence" value="ECO:0007669"/>
    <property type="project" value="InterPro"/>
</dbReference>
<dbReference type="EMBL" id="JARTCD010000001">
    <property type="protein sequence ID" value="KAJ8663990.1"/>
    <property type="molecule type" value="Genomic_DNA"/>
</dbReference>
<dbReference type="InterPro" id="IPR036417">
    <property type="entry name" value="TMV-like_coat_sf"/>
</dbReference>
<evidence type="ECO:0000313" key="1">
    <source>
        <dbReference type="EMBL" id="KAJ8663990.1"/>
    </source>
</evidence>
<accession>A0AAD8DJ91</accession>
<dbReference type="Pfam" id="PF00721">
    <property type="entry name" value="TMV_coat"/>
    <property type="match status" value="1"/>
</dbReference>
<dbReference type="RefSeq" id="XP_058348902.1">
    <property type="nucleotide sequence ID" value="XM_058480379.1"/>
</dbReference>
<dbReference type="AlphaFoldDB" id="A0AAD8DJ91"/>
<dbReference type="SUPFAM" id="SSF47195">
    <property type="entry name" value="TMV-like viral coat proteins"/>
    <property type="match status" value="1"/>
</dbReference>
<keyword evidence="2" id="KW-1185">Reference proteome</keyword>